<dbReference type="Gene3D" id="1.10.10.10">
    <property type="entry name" value="Winged helix-like DNA-binding domain superfamily/Winged helix DNA-binding domain"/>
    <property type="match status" value="1"/>
</dbReference>
<sequence>MVSTVSINFYDRGVMYMMDSKLETLIKVNETRSFTKAAELLSLTQPAVSQHIRQLEQDLGATLFIRGEGPLKLTQEGEIAIKYAKRIQTLYQNLEQSLGDLKRHITRLSVGITHTAESNIMVEVLARYSSLNAGCRITIISDTINNLYQKLKTYELDIAIVEGKIVDNNFNSVMLDTDSLILAVSNHNPLSKKSIVTLEELKKQRLILRLPDSATRNLFISHLESNNVSLDELNVTLEVDNVATIKDLVRRDFGVSILARSAFAGELRKGKMTGLPIENLSMTREINMVYHKDFEHTDLLQEITKIYYEYSRSKYT</sequence>
<evidence type="ECO:0000256" key="1">
    <source>
        <dbReference type="ARBA" id="ARBA00009437"/>
    </source>
</evidence>
<protein>
    <submittedName>
        <fullName evidence="6">LysR substrate binding domain protein</fullName>
    </submittedName>
</protein>
<dbReference type="SUPFAM" id="SSF46785">
    <property type="entry name" value="Winged helix' DNA-binding domain"/>
    <property type="match status" value="1"/>
</dbReference>
<dbReference type="InterPro" id="IPR036388">
    <property type="entry name" value="WH-like_DNA-bd_sf"/>
</dbReference>
<comment type="caution">
    <text evidence="6">The sequence shown here is derived from an EMBL/GenBank/DDBJ whole genome shotgun (WGS) entry which is preliminary data.</text>
</comment>
<dbReference type="PANTHER" id="PTHR30126">
    <property type="entry name" value="HTH-TYPE TRANSCRIPTIONAL REGULATOR"/>
    <property type="match status" value="1"/>
</dbReference>
<dbReference type="Gene3D" id="3.40.190.290">
    <property type="match status" value="1"/>
</dbReference>
<dbReference type="EMBL" id="ACIO01000146">
    <property type="protein sequence ID" value="EFC99842.1"/>
    <property type="molecule type" value="Genomic_DNA"/>
</dbReference>
<name>D3AEB3_9FIRM</name>
<proteinExistence type="inferred from homology"/>
<organism evidence="6 7">
    <name type="scientific">Hungatella hathewayi DSM 13479</name>
    <dbReference type="NCBI Taxonomy" id="566550"/>
    <lineage>
        <taxon>Bacteria</taxon>
        <taxon>Bacillati</taxon>
        <taxon>Bacillota</taxon>
        <taxon>Clostridia</taxon>
        <taxon>Lachnospirales</taxon>
        <taxon>Lachnospiraceae</taxon>
        <taxon>Hungatella</taxon>
    </lineage>
</organism>
<evidence type="ECO:0000313" key="6">
    <source>
        <dbReference type="EMBL" id="EFC99842.1"/>
    </source>
</evidence>
<evidence type="ECO:0000256" key="4">
    <source>
        <dbReference type="ARBA" id="ARBA00023163"/>
    </source>
</evidence>
<dbReference type="GO" id="GO:0000976">
    <property type="term" value="F:transcription cis-regulatory region binding"/>
    <property type="evidence" value="ECO:0007669"/>
    <property type="project" value="TreeGrafter"/>
</dbReference>
<evidence type="ECO:0000256" key="2">
    <source>
        <dbReference type="ARBA" id="ARBA00023015"/>
    </source>
</evidence>
<dbReference type="PRINTS" id="PR00039">
    <property type="entry name" value="HTHLYSR"/>
</dbReference>
<dbReference type="CDD" id="cd05466">
    <property type="entry name" value="PBP2_LTTR_substrate"/>
    <property type="match status" value="1"/>
</dbReference>
<dbReference type="InterPro" id="IPR036390">
    <property type="entry name" value="WH_DNA-bd_sf"/>
</dbReference>
<dbReference type="PROSITE" id="PS50931">
    <property type="entry name" value="HTH_LYSR"/>
    <property type="match status" value="1"/>
</dbReference>
<keyword evidence="4" id="KW-0804">Transcription</keyword>
<dbReference type="AlphaFoldDB" id="D3AEB3"/>
<dbReference type="InterPro" id="IPR000847">
    <property type="entry name" value="LysR_HTH_N"/>
</dbReference>
<comment type="similarity">
    <text evidence="1">Belongs to the LysR transcriptional regulatory family.</text>
</comment>
<keyword evidence="3" id="KW-0238">DNA-binding</keyword>
<dbReference type="FunFam" id="1.10.10.10:FF:000001">
    <property type="entry name" value="LysR family transcriptional regulator"/>
    <property type="match status" value="1"/>
</dbReference>
<dbReference type="SUPFAM" id="SSF53850">
    <property type="entry name" value="Periplasmic binding protein-like II"/>
    <property type="match status" value="1"/>
</dbReference>
<feature type="domain" description="HTH lysR-type" evidence="5">
    <location>
        <begin position="18"/>
        <end position="74"/>
    </location>
</feature>
<dbReference type="Proteomes" id="UP000004968">
    <property type="component" value="Unassembled WGS sequence"/>
</dbReference>
<accession>D3AEB3</accession>
<evidence type="ECO:0000256" key="3">
    <source>
        <dbReference type="ARBA" id="ARBA00023125"/>
    </source>
</evidence>
<evidence type="ECO:0000313" key="7">
    <source>
        <dbReference type="Proteomes" id="UP000004968"/>
    </source>
</evidence>
<dbReference type="PANTHER" id="PTHR30126:SF40">
    <property type="entry name" value="HTH-TYPE TRANSCRIPTIONAL REGULATOR GLTR"/>
    <property type="match status" value="1"/>
</dbReference>
<dbReference type="InterPro" id="IPR005119">
    <property type="entry name" value="LysR_subst-bd"/>
</dbReference>
<dbReference type="HOGENOM" id="CLU_039613_6_2_9"/>
<dbReference type="Pfam" id="PF00126">
    <property type="entry name" value="HTH_1"/>
    <property type="match status" value="1"/>
</dbReference>
<gene>
    <name evidence="6" type="ORF">CLOSTHATH_01944</name>
</gene>
<reference evidence="6 7" key="1">
    <citation type="submission" date="2010-01" db="EMBL/GenBank/DDBJ databases">
        <authorList>
            <person name="Weinstock G."/>
            <person name="Sodergren E."/>
            <person name="Clifton S."/>
            <person name="Fulton L."/>
            <person name="Fulton B."/>
            <person name="Courtney L."/>
            <person name="Fronick C."/>
            <person name="Harrison M."/>
            <person name="Strong C."/>
            <person name="Farmer C."/>
            <person name="Delahaunty K."/>
            <person name="Markovic C."/>
            <person name="Hall O."/>
            <person name="Minx P."/>
            <person name="Tomlinson C."/>
            <person name="Mitreva M."/>
            <person name="Nelson J."/>
            <person name="Hou S."/>
            <person name="Wollam A."/>
            <person name="Pepin K.H."/>
            <person name="Johnson M."/>
            <person name="Bhonagiri V."/>
            <person name="Nash W.E."/>
            <person name="Warren W."/>
            <person name="Chinwalla A."/>
            <person name="Mardis E.R."/>
            <person name="Wilson R.K."/>
        </authorList>
    </citation>
    <scope>NUCLEOTIDE SEQUENCE [LARGE SCALE GENOMIC DNA]</scope>
    <source>
        <strain evidence="6 7">DSM 13479</strain>
    </source>
</reference>
<dbReference type="Pfam" id="PF03466">
    <property type="entry name" value="LysR_substrate"/>
    <property type="match status" value="1"/>
</dbReference>
<keyword evidence="2" id="KW-0805">Transcription regulation</keyword>
<evidence type="ECO:0000259" key="5">
    <source>
        <dbReference type="PROSITE" id="PS50931"/>
    </source>
</evidence>
<dbReference type="GO" id="GO:0003700">
    <property type="term" value="F:DNA-binding transcription factor activity"/>
    <property type="evidence" value="ECO:0007669"/>
    <property type="project" value="InterPro"/>
</dbReference>